<dbReference type="InterPro" id="IPR022813">
    <property type="entry name" value="SecD/SecF_arch_bac"/>
</dbReference>
<dbReference type="GO" id="GO:0065002">
    <property type="term" value="P:intracellular protein transmembrane transport"/>
    <property type="evidence" value="ECO:0007669"/>
    <property type="project" value="UniProtKB-UniRule"/>
</dbReference>
<evidence type="ECO:0000256" key="1">
    <source>
        <dbReference type="ARBA" id="ARBA00004651"/>
    </source>
</evidence>
<keyword evidence="4 12" id="KW-0812">Transmembrane</keyword>
<feature type="transmembrane region" description="Helical" evidence="12">
    <location>
        <begin position="273"/>
        <end position="295"/>
    </location>
</feature>
<name>A0A8T4IN60_9SPHN</name>
<dbReference type="GO" id="GO:0006605">
    <property type="term" value="P:protein targeting"/>
    <property type="evidence" value="ECO:0007669"/>
    <property type="project" value="UniProtKB-UniRule"/>
</dbReference>
<dbReference type="InterPro" id="IPR048634">
    <property type="entry name" value="SecD_SecF_C"/>
</dbReference>
<comment type="subunit">
    <text evidence="12">Forms a complex with SecD. Part of the essential Sec protein translocation apparatus which comprises SecA, SecYEG and auxiliary proteins SecDF-YajC and YidC.</text>
</comment>
<feature type="transmembrane region" description="Helical" evidence="12">
    <location>
        <begin position="165"/>
        <end position="186"/>
    </location>
</feature>
<comment type="function">
    <text evidence="9 12">Part of the Sec protein translocase complex. Interacts with the SecYEG preprotein conducting channel. SecDF uses the proton motive force (PMF) to complete protein translocation after the ATP-dependent function of SecA.</text>
</comment>
<evidence type="ECO:0000256" key="4">
    <source>
        <dbReference type="ARBA" id="ARBA00022692"/>
    </source>
</evidence>
<evidence type="ECO:0000256" key="5">
    <source>
        <dbReference type="ARBA" id="ARBA00022927"/>
    </source>
</evidence>
<keyword evidence="7 12" id="KW-0811">Translocation</keyword>
<feature type="transmembrane region" description="Helical" evidence="12">
    <location>
        <begin position="193"/>
        <end position="214"/>
    </location>
</feature>
<keyword evidence="15" id="KW-1185">Reference proteome</keyword>
<dbReference type="FunFam" id="1.20.1640.10:FF:000024">
    <property type="entry name" value="Multifunctional fusion protein"/>
    <property type="match status" value="1"/>
</dbReference>
<comment type="similarity">
    <text evidence="12">Belongs to the SecD/SecF family. SecF subfamily.</text>
</comment>
<comment type="similarity">
    <text evidence="10">In the C-terminal section; belongs to the SecD/SecF family. SecF subfamily.</text>
</comment>
<keyword evidence="8 12" id="KW-0472">Membrane</keyword>
<comment type="caution">
    <text evidence="14">The sequence shown here is derived from an EMBL/GenBank/DDBJ whole genome shotgun (WGS) entry which is preliminary data.</text>
</comment>
<evidence type="ECO:0000256" key="11">
    <source>
        <dbReference type="ARBA" id="ARBA00061053"/>
    </source>
</evidence>
<dbReference type="EMBL" id="JAGRQC010000004">
    <property type="protein sequence ID" value="MBR0553769.1"/>
    <property type="molecule type" value="Genomic_DNA"/>
</dbReference>
<evidence type="ECO:0000313" key="15">
    <source>
        <dbReference type="Proteomes" id="UP000676996"/>
    </source>
</evidence>
<evidence type="ECO:0000256" key="9">
    <source>
        <dbReference type="ARBA" id="ARBA00059018"/>
    </source>
</evidence>
<dbReference type="AlphaFoldDB" id="A0A8T4IN60"/>
<keyword evidence="5 12" id="KW-0653">Protein transport</keyword>
<dbReference type="PRINTS" id="PR01755">
    <property type="entry name" value="SECFTRNLCASE"/>
</dbReference>
<dbReference type="HAMAP" id="MF_01464_B">
    <property type="entry name" value="SecF_B"/>
    <property type="match status" value="1"/>
</dbReference>
<evidence type="ECO:0000259" key="13">
    <source>
        <dbReference type="Pfam" id="PF02355"/>
    </source>
</evidence>
<organism evidence="14 15">
    <name type="scientific">Stakelama marina</name>
    <dbReference type="NCBI Taxonomy" id="2826939"/>
    <lineage>
        <taxon>Bacteria</taxon>
        <taxon>Pseudomonadati</taxon>
        <taxon>Pseudomonadota</taxon>
        <taxon>Alphaproteobacteria</taxon>
        <taxon>Sphingomonadales</taxon>
        <taxon>Sphingomonadaceae</taxon>
        <taxon>Stakelama</taxon>
    </lineage>
</organism>
<accession>A0A8T4IN60</accession>
<keyword evidence="2 12" id="KW-0813">Transport</keyword>
<dbReference type="PANTHER" id="PTHR30081">
    <property type="entry name" value="PROTEIN-EXPORT MEMBRANE PROTEIN SEC"/>
    <property type="match status" value="1"/>
</dbReference>
<dbReference type="InterPro" id="IPR055344">
    <property type="entry name" value="SecD_SecF_C_bact"/>
</dbReference>
<dbReference type="RefSeq" id="WP_284055011.1">
    <property type="nucleotide sequence ID" value="NZ_JAGRQC010000004.1"/>
</dbReference>
<evidence type="ECO:0000256" key="7">
    <source>
        <dbReference type="ARBA" id="ARBA00023010"/>
    </source>
</evidence>
<dbReference type="NCBIfam" id="TIGR00966">
    <property type="entry name" value="transloc_SecF"/>
    <property type="match status" value="1"/>
</dbReference>
<proteinExistence type="inferred from homology"/>
<feature type="transmembrane region" description="Helical" evidence="12">
    <location>
        <begin position="241"/>
        <end position="261"/>
    </location>
</feature>
<evidence type="ECO:0000256" key="3">
    <source>
        <dbReference type="ARBA" id="ARBA00022475"/>
    </source>
</evidence>
<comment type="similarity">
    <text evidence="11">In the N-terminal section; belongs to the SecD/SecF family. SecD subfamily.</text>
</comment>
<dbReference type="GO" id="GO:0043952">
    <property type="term" value="P:protein transport by the Sec complex"/>
    <property type="evidence" value="ECO:0007669"/>
    <property type="project" value="UniProtKB-UniRule"/>
</dbReference>
<dbReference type="SUPFAM" id="SSF82866">
    <property type="entry name" value="Multidrug efflux transporter AcrB transmembrane domain"/>
    <property type="match status" value="1"/>
</dbReference>
<dbReference type="GO" id="GO:0005886">
    <property type="term" value="C:plasma membrane"/>
    <property type="evidence" value="ECO:0007669"/>
    <property type="project" value="UniProtKB-SubCell"/>
</dbReference>
<comment type="subcellular location">
    <subcellularLocation>
        <location evidence="1 12">Cell membrane</location>
        <topology evidence="1 12">Multi-pass membrane protein</topology>
    </subcellularLocation>
</comment>
<sequence>MRPLKLVPDHTNIDFLRVRHIAAVISIALIIASIALVAMRGLNFGIDFEGGQMARVTFAKKVPLEDLRKRVNGLNLGEASIQEFGNTNEVSIRLPVPKGSDAAASKAATQLRQLIETNYPGAQVGSISAVSGKVSNELFRKGAISLALAMAAISLYIWIRFEWQFGIGALFSLFHDVVLTLGFFALTQLEFNLNIIAAILTIIGYSLNDTIVVYDRVRENLRKYRKMDITPLLNLSANETLARTIVTSLTLIIALTTLVLLGPEVIFGFSSAMLLGIVIGTYSSIYIANPILIWLKVGTHSFVPTEAKSGMEGAERVGSKELP</sequence>
<feature type="domain" description="Protein export membrane protein SecD/SecF C-terminal" evidence="13">
    <location>
        <begin position="116"/>
        <end position="296"/>
    </location>
</feature>
<dbReference type="InterPro" id="IPR022645">
    <property type="entry name" value="SecD/SecF_bac"/>
</dbReference>
<dbReference type="PANTHER" id="PTHR30081:SF8">
    <property type="entry name" value="PROTEIN TRANSLOCASE SUBUNIT SECF"/>
    <property type="match status" value="1"/>
</dbReference>
<evidence type="ECO:0000256" key="12">
    <source>
        <dbReference type="HAMAP-Rule" id="MF_01464"/>
    </source>
</evidence>
<feature type="transmembrane region" description="Helical" evidence="12">
    <location>
        <begin position="142"/>
        <end position="159"/>
    </location>
</feature>
<gene>
    <name evidence="12 14" type="primary">secF</name>
    <name evidence="14" type="ORF">J7S20_14760</name>
</gene>
<evidence type="ECO:0000256" key="10">
    <source>
        <dbReference type="ARBA" id="ARBA00060856"/>
    </source>
</evidence>
<reference evidence="14" key="1">
    <citation type="submission" date="2021-04" db="EMBL/GenBank/DDBJ databases">
        <title>Ouciella asimina sp. nov., isolated from the surface seawater in the hydrothermal field of Okinawa Trough.</title>
        <authorList>
            <person name="Shuang W."/>
        </authorList>
    </citation>
    <scope>NUCLEOTIDE SEQUENCE</scope>
    <source>
        <strain evidence="14">LXI357</strain>
    </source>
</reference>
<dbReference type="NCBIfam" id="TIGR00916">
    <property type="entry name" value="2A0604s01"/>
    <property type="match status" value="1"/>
</dbReference>
<keyword evidence="6 12" id="KW-1133">Transmembrane helix</keyword>
<feature type="transmembrane region" description="Helical" evidence="12">
    <location>
        <begin position="20"/>
        <end position="39"/>
    </location>
</feature>
<dbReference type="GO" id="GO:0015450">
    <property type="term" value="F:protein-transporting ATPase activity"/>
    <property type="evidence" value="ECO:0007669"/>
    <property type="project" value="InterPro"/>
</dbReference>
<dbReference type="Proteomes" id="UP000676996">
    <property type="component" value="Unassembled WGS sequence"/>
</dbReference>
<protein>
    <recommendedName>
        <fullName evidence="12">Protein-export membrane protein SecF</fullName>
    </recommendedName>
</protein>
<keyword evidence="3 12" id="KW-1003">Cell membrane</keyword>
<evidence type="ECO:0000313" key="14">
    <source>
        <dbReference type="EMBL" id="MBR0553769.1"/>
    </source>
</evidence>
<evidence type="ECO:0000256" key="2">
    <source>
        <dbReference type="ARBA" id="ARBA00022448"/>
    </source>
</evidence>
<dbReference type="InterPro" id="IPR005665">
    <property type="entry name" value="SecF_bac"/>
</dbReference>
<dbReference type="Pfam" id="PF02355">
    <property type="entry name" value="SecD_SecF_C"/>
    <property type="match status" value="1"/>
</dbReference>
<evidence type="ECO:0000256" key="8">
    <source>
        <dbReference type="ARBA" id="ARBA00023136"/>
    </source>
</evidence>
<dbReference type="Gene3D" id="1.20.1640.10">
    <property type="entry name" value="Multidrug efflux transporter AcrB transmembrane domain"/>
    <property type="match status" value="1"/>
</dbReference>
<dbReference type="InterPro" id="IPR022646">
    <property type="entry name" value="SecD/SecF_CS"/>
</dbReference>
<evidence type="ECO:0000256" key="6">
    <source>
        <dbReference type="ARBA" id="ARBA00022989"/>
    </source>
</evidence>
<dbReference type="Pfam" id="PF07549">
    <property type="entry name" value="Sec_GG"/>
    <property type="match status" value="1"/>
</dbReference>